<dbReference type="InterPro" id="IPR039121">
    <property type="entry name" value="NUDT19"/>
</dbReference>
<evidence type="ECO:0000256" key="4">
    <source>
        <dbReference type="ARBA" id="ARBA00022801"/>
    </source>
</evidence>
<evidence type="ECO:0000256" key="3">
    <source>
        <dbReference type="ARBA" id="ARBA00022723"/>
    </source>
</evidence>
<keyword evidence="5" id="KW-0460">Magnesium</keyword>
<dbReference type="GO" id="GO:0046872">
    <property type="term" value="F:metal ion binding"/>
    <property type="evidence" value="ECO:0007669"/>
    <property type="project" value="UniProtKB-KW"/>
</dbReference>
<evidence type="ECO:0000256" key="2">
    <source>
        <dbReference type="ARBA" id="ARBA00001946"/>
    </source>
</evidence>
<dbReference type="Pfam" id="PF00293">
    <property type="entry name" value="NUDIX"/>
    <property type="match status" value="1"/>
</dbReference>
<evidence type="ECO:0000256" key="1">
    <source>
        <dbReference type="ARBA" id="ARBA00001936"/>
    </source>
</evidence>
<proteinExistence type="predicted"/>
<keyword evidence="10" id="KW-1185">Reference proteome</keyword>
<dbReference type="InterPro" id="IPR000086">
    <property type="entry name" value="NUDIX_hydrolase_dom"/>
</dbReference>
<reference evidence="9 10" key="1">
    <citation type="journal article" date="2011" name="PLoS Pathog.">
        <title>Endophytic Life Strategies Decoded by Genome and Transcriptome Analyses of the Mutualistic Root Symbiont Piriformospora indica.</title>
        <authorList>
            <person name="Zuccaro A."/>
            <person name="Lahrmann U."/>
            <person name="Guldener U."/>
            <person name="Langen G."/>
            <person name="Pfiffi S."/>
            <person name="Biedenkopf D."/>
            <person name="Wong P."/>
            <person name="Samans B."/>
            <person name="Grimm C."/>
            <person name="Basiewicz M."/>
            <person name="Murat C."/>
            <person name="Martin F."/>
            <person name="Kogel K.H."/>
        </authorList>
    </citation>
    <scope>NUCLEOTIDE SEQUENCE [LARGE SCALE GENOMIC DNA]</scope>
    <source>
        <strain evidence="9 10">DSM 11827</strain>
    </source>
</reference>
<evidence type="ECO:0000313" key="10">
    <source>
        <dbReference type="Proteomes" id="UP000007148"/>
    </source>
</evidence>
<evidence type="ECO:0000256" key="5">
    <source>
        <dbReference type="ARBA" id="ARBA00022842"/>
    </source>
</evidence>
<feature type="region of interest" description="Disordered" evidence="7">
    <location>
        <begin position="220"/>
        <end position="243"/>
    </location>
</feature>
<sequence length="388" mass="42804">MTLAAVRVLQWRNLNPPSLVFRSLQHSSSFLANTSLSQRTMSTRRRSSSTNAASNAIPEPRLSASLLLINANNEVLMIQRTKESRTFAGMHAFPGGNFDGSQDGPATEAGSIRMTAVRETFEETGILLASPGQSGPIPDTTVLLNARKAIHSRNDPYTFPAFLQEHNLVVQEVLEKLIPFSQWITPASAKARFHTHFFVAFLDELPNTVPAISDVSAAAQQEIDPSSPTATLPTTEPHRDVLPTDDGKVEVLETYFQHPAKILETFERGDISLMPPQFYLLTTLKELLEGSAESSLQSSRSRFRDIAGQAFGARVFNPRFGGTVEGKDGVKRSVLMYEGDEAYNDPPSATESSRRWHRSLVTFREGRIATIQLIRDIDVSKPPTVAKL</sequence>
<dbReference type="PANTHER" id="PTHR12318">
    <property type="entry name" value="TESTOSTERONE-REGULATED PROTEIN RP2"/>
    <property type="match status" value="1"/>
</dbReference>
<comment type="cofactor">
    <cofactor evidence="1">
        <name>Mn(2+)</name>
        <dbReference type="ChEBI" id="CHEBI:29035"/>
    </cofactor>
</comment>
<dbReference type="InParanoid" id="G4U370"/>
<dbReference type="GO" id="GO:0016818">
    <property type="term" value="F:hydrolase activity, acting on acid anhydrides, in phosphorus-containing anhydrides"/>
    <property type="evidence" value="ECO:0007669"/>
    <property type="project" value="InterPro"/>
</dbReference>
<protein>
    <recommendedName>
        <fullName evidence="8">Nudix hydrolase domain-containing protein</fullName>
    </recommendedName>
</protein>
<organism evidence="9 10">
    <name type="scientific">Serendipita indica (strain DSM 11827)</name>
    <name type="common">Root endophyte fungus</name>
    <name type="synonym">Piriformospora indica</name>
    <dbReference type="NCBI Taxonomy" id="1109443"/>
    <lineage>
        <taxon>Eukaryota</taxon>
        <taxon>Fungi</taxon>
        <taxon>Dikarya</taxon>
        <taxon>Basidiomycota</taxon>
        <taxon>Agaricomycotina</taxon>
        <taxon>Agaricomycetes</taxon>
        <taxon>Sebacinales</taxon>
        <taxon>Serendipitaceae</taxon>
        <taxon>Serendipita</taxon>
    </lineage>
</organism>
<dbReference type="InterPro" id="IPR015797">
    <property type="entry name" value="NUDIX_hydrolase-like_dom_sf"/>
</dbReference>
<evidence type="ECO:0000313" key="9">
    <source>
        <dbReference type="EMBL" id="CCA78029.1"/>
    </source>
</evidence>
<feature type="compositionally biased region" description="Polar residues" evidence="7">
    <location>
        <begin position="223"/>
        <end position="234"/>
    </location>
</feature>
<accession>G4U370</accession>
<dbReference type="GO" id="GO:0005739">
    <property type="term" value="C:mitochondrion"/>
    <property type="evidence" value="ECO:0007669"/>
    <property type="project" value="TreeGrafter"/>
</dbReference>
<keyword evidence="3" id="KW-0479">Metal-binding</keyword>
<dbReference type="PANTHER" id="PTHR12318:SF0">
    <property type="entry name" value="ACYL-COENZYME A DIPHOSPHATASE NUDT19"/>
    <property type="match status" value="1"/>
</dbReference>
<dbReference type="eggNOG" id="KOG3904">
    <property type="taxonomic scope" value="Eukaryota"/>
</dbReference>
<feature type="domain" description="Nudix hydrolase" evidence="8">
    <location>
        <begin position="59"/>
        <end position="279"/>
    </location>
</feature>
<evidence type="ECO:0000256" key="7">
    <source>
        <dbReference type="SAM" id="MobiDB-lite"/>
    </source>
</evidence>
<comment type="cofactor">
    <cofactor evidence="2">
        <name>Mg(2+)</name>
        <dbReference type="ChEBI" id="CHEBI:18420"/>
    </cofactor>
</comment>
<name>G4U370_SERID</name>
<dbReference type="HOGENOM" id="CLU_059078_1_0_1"/>
<dbReference type="OrthoDB" id="1695362at2759"/>
<dbReference type="STRING" id="1109443.G4U370"/>
<dbReference type="OMA" id="DAGHEYA"/>
<dbReference type="SUPFAM" id="SSF55811">
    <property type="entry name" value="Nudix"/>
    <property type="match status" value="1"/>
</dbReference>
<keyword evidence="6" id="KW-0464">Manganese</keyword>
<dbReference type="AlphaFoldDB" id="G4U370"/>
<comment type="caution">
    <text evidence="9">The sequence shown here is derived from an EMBL/GenBank/DDBJ whole genome shotgun (WGS) entry which is preliminary data.</text>
</comment>
<evidence type="ECO:0000259" key="8">
    <source>
        <dbReference type="PROSITE" id="PS51462"/>
    </source>
</evidence>
<dbReference type="Proteomes" id="UP000007148">
    <property type="component" value="Unassembled WGS sequence"/>
</dbReference>
<dbReference type="Gene3D" id="3.90.79.10">
    <property type="entry name" value="Nucleoside Triphosphate Pyrophosphohydrolase"/>
    <property type="match status" value="1"/>
</dbReference>
<feature type="region of interest" description="Disordered" evidence="7">
    <location>
        <begin position="36"/>
        <end position="56"/>
    </location>
</feature>
<gene>
    <name evidence="9" type="ORF">PIIN_06881</name>
</gene>
<dbReference type="EMBL" id="CAFZ01001882">
    <property type="protein sequence ID" value="CCA78029.1"/>
    <property type="molecule type" value="Genomic_DNA"/>
</dbReference>
<evidence type="ECO:0000256" key="6">
    <source>
        <dbReference type="ARBA" id="ARBA00023211"/>
    </source>
</evidence>
<keyword evidence="4" id="KW-0378">Hydrolase</keyword>
<dbReference type="PROSITE" id="PS51462">
    <property type="entry name" value="NUDIX"/>
    <property type="match status" value="1"/>
</dbReference>